<dbReference type="PANTHER" id="PTHR43692:SF1">
    <property type="entry name" value="UDP-N-ACETYLMURAMOYLALANINE--D-GLUTAMATE LIGASE"/>
    <property type="match status" value="1"/>
</dbReference>
<dbReference type="Gene3D" id="3.90.190.20">
    <property type="entry name" value="Mur ligase, C-terminal domain"/>
    <property type="match status" value="1"/>
</dbReference>
<evidence type="ECO:0000256" key="4">
    <source>
        <dbReference type="ARBA" id="ARBA00022840"/>
    </source>
</evidence>
<evidence type="ECO:0000313" key="5">
    <source>
        <dbReference type="EMBL" id="MBR7784575.1"/>
    </source>
</evidence>
<evidence type="ECO:0000256" key="3">
    <source>
        <dbReference type="ARBA" id="ARBA00022741"/>
    </source>
</evidence>
<feature type="non-terminal residue" evidence="5">
    <location>
        <position position="1"/>
    </location>
</feature>
<accession>A0A941DRC6</accession>
<dbReference type="GO" id="GO:0005737">
    <property type="term" value="C:cytoplasm"/>
    <property type="evidence" value="ECO:0007669"/>
    <property type="project" value="InterPro"/>
</dbReference>
<keyword evidence="6" id="KW-1185">Reference proteome</keyword>
<evidence type="ECO:0000256" key="1">
    <source>
        <dbReference type="ARBA" id="ARBA00022490"/>
    </source>
</evidence>
<dbReference type="PANTHER" id="PTHR43692">
    <property type="entry name" value="UDP-N-ACETYLMURAMOYLALANINE--D-GLUTAMATE LIGASE"/>
    <property type="match status" value="1"/>
</dbReference>
<keyword evidence="1" id="KW-0963">Cytoplasm</keyword>
<organism evidence="5 6">
    <name type="scientific">Undibacterium luofuense</name>
    <dbReference type="NCBI Taxonomy" id="2828733"/>
    <lineage>
        <taxon>Bacteria</taxon>
        <taxon>Pseudomonadati</taxon>
        <taxon>Pseudomonadota</taxon>
        <taxon>Betaproteobacteria</taxon>
        <taxon>Burkholderiales</taxon>
        <taxon>Oxalobacteraceae</taxon>
        <taxon>Undibacterium</taxon>
    </lineage>
</organism>
<keyword evidence="4" id="KW-0067">ATP-binding</keyword>
<dbReference type="GO" id="GO:0005524">
    <property type="term" value="F:ATP binding"/>
    <property type="evidence" value="ECO:0007669"/>
    <property type="project" value="UniProtKB-KW"/>
</dbReference>
<keyword evidence="2 5" id="KW-0436">Ligase</keyword>
<dbReference type="GO" id="GO:0051301">
    <property type="term" value="P:cell division"/>
    <property type="evidence" value="ECO:0007669"/>
    <property type="project" value="InterPro"/>
</dbReference>
<protein>
    <submittedName>
        <fullName evidence="5">UDP-N-acetylmuramoyl-L-alanine--D-glutamate ligase</fullName>
    </submittedName>
</protein>
<dbReference type="AlphaFoldDB" id="A0A941DRC6"/>
<dbReference type="SUPFAM" id="SSF53623">
    <property type="entry name" value="MurD-like peptide ligases, catalytic domain"/>
    <property type="match status" value="1"/>
</dbReference>
<feature type="non-terminal residue" evidence="5">
    <location>
        <position position="114"/>
    </location>
</feature>
<dbReference type="GO" id="GO:0008360">
    <property type="term" value="P:regulation of cell shape"/>
    <property type="evidence" value="ECO:0007669"/>
    <property type="project" value="InterPro"/>
</dbReference>
<evidence type="ECO:0000313" key="6">
    <source>
        <dbReference type="Proteomes" id="UP000680067"/>
    </source>
</evidence>
<dbReference type="InterPro" id="IPR005762">
    <property type="entry name" value="MurD"/>
</dbReference>
<dbReference type="InterPro" id="IPR036565">
    <property type="entry name" value="Mur-like_cat_sf"/>
</dbReference>
<dbReference type="Proteomes" id="UP000680067">
    <property type="component" value="Unassembled WGS sequence"/>
</dbReference>
<name>A0A941DRC6_9BURK</name>
<dbReference type="Gene3D" id="3.40.1190.10">
    <property type="entry name" value="Mur-like, catalytic domain"/>
    <property type="match status" value="1"/>
</dbReference>
<proteinExistence type="predicted"/>
<dbReference type="GO" id="GO:0008764">
    <property type="term" value="F:UDP-N-acetylmuramoylalanine-D-glutamate ligase activity"/>
    <property type="evidence" value="ECO:0007669"/>
    <property type="project" value="InterPro"/>
</dbReference>
<reference evidence="5" key="1">
    <citation type="submission" date="2021-04" db="EMBL/GenBank/DDBJ databases">
        <title>novel species isolated from subtropical streams in China.</title>
        <authorList>
            <person name="Lu H."/>
        </authorList>
    </citation>
    <scope>NUCLEOTIDE SEQUENCE</scope>
    <source>
        <strain evidence="5">LFS511W</strain>
    </source>
</reference>
<dbReference type="EMBL" id="JAGSPN010000363">
    <property type="protein sequence ID" value="MBR7784575.1"/>
    <property type="molecule type" value="Genomic_DNA"/>
</dbReference>
<evidence type="ECO:0000256" key="2">
    <source>
        <dbReference type="ARBA" id="ARBA00022598"/>
    </source>
</evidence>
<dbReference type="SUPFAM" id="SSF53244">
    <property type="entry name" value="MurD-like peptide ligases, peptide-binding domain"/>
    <property type="match status" value="1"/>
</dbReference>
<sequence>MTWLVTANPAEDIPVVSSRRKKKEAEEIPVILTRLMPVDALQIRGQHNASNALAALALCRGIGLPLAPLLHALRDYKGEPHRVETVATVAGVDYVDDSKGTNVGATVAALTGLG</sequence>
<comment type="caution">
    <text evidence="5">The sequence shown here is derived from an EMBL/GenBank/DDBJ whole genome shotgun (WGS) entry which is preliminary data.</text>
</comment>
<keyword evidence="3" id="KW-0547">Nucleotide-binding</keyword>
<gene>
    <name evidence="5" type="ORF">KDM89_20805</name>
</gene>
<dbReference type="InterPro" id="IPR036615">
    <property type="entry name" value="Mur_ligase_C_dom_sf"/>
</dbReference>